<comment type="similarity">
    <text evidence="2">Belongs to the PHP hydrolase family. HisK subfamily.</text>
</comment>
<name>A0A6B2LCR5_9EUKA</name>
<dbReference type="NCBIfam" id="TIGR01856">
    <property type="entry name" value="hisJ_fam"/>
    <property type="match status" value="1"/>
</dbReference>
<protein>
    <recommendedName>
        <fullName evidence="3">histidinol-phosphatase</fullName>
        <ecNumber evidence="3">3.1.3.15</ecNumber>
    </recommendedName>
</protein>
<keyword evidence="4" id="KW-0028">Amino-acid biosynthesis</keyword>
<reference evidence="9" key="1">
    <citation type="journal article" date="2020" name="J. Eukaryot. Microbiol.">
        <title>De novo Sequencing, Assembly and Annotation of the Transcriptome for the Free-Living Testate Amoeba Arcella intermedia.</title>
        <authorList>
            <person name="Ribeiro G.M."/>
            <person name="Porfirio-Sousa A.L."/>
            <person name="Maurer-Alcala X.X."/>
            <person name="Katz L.A."/>
            <person name="Lahr D.J.G."/>
        </authorList>
    </citation>
    <scope>NUCLEOTIDE SEQUENCE</scope>
</reference>
<evidence type="ECO:0000259" key="8">
    <source>
        <dbReference type="Pfam" id="PF02811"/>
    </source>
</evidence>
<dbReference type="PANTHER" id="PTHR21039:SF0">
    <property type="entry name" value="HISTIDINOL-PHOSPHATASE"/>
    <property type="match status" value="1"/>
</dbReference>
<dbReference type="AlphaFoldDB" id="A0A6B2LCR5"/>
<accession>A0A6B2LCR5</accession>
<dbReference type="GO" id="GO:0000105">
    <property type="term" value="P:L-histidine biosynthetic process"/>
    <property type="evidence" value="ECO:0007669"/>
    <property type="project" value="UniProtKB-UniPathway"/>
</dbReference>
<evidence type="ECO:0000256" key="2">
    <source>
        <dbReference type="ARBA" id="ARBA00009152"/>
    </source>
</evidence>
<feature type="domain" description="PHP" evidence="8">
    <location>
        <begin position="5"/>
        <end position="207"/>
    </location>
</feature>
<dbReference type="Gene3D" id="3.20.20.140">
    <property type="entry name" value="Metal-dependent hydrolases"/>
    <property type="match status" value="1"/>
</dbReference>
<dbReference type="EC" id="3.1.3.15" evidence="3"/>
<dbReference type="GO" id="GO:0005737">
    <property type="term" value="C:cytoplasm"/>
    <property type="evidence" value="ECO:0007669"/>
    <property type="project" value="TreeGrafter"/>
</dbReference>
<evidence type="ECO:0000256" key="6">
    <source>
        <dbReference type="ARBA" id="ARBA00023102"/>
    </source>
</evidence>
<dbReference type="PANTHER" id="PTHR21039">
    <property type="entry name" value="HISTIDINOL PHOSPHATASE-RELATED"/>
    <property type="match status" value="1"/>
</dbReference>
<dbReference type="InterPro" id="IPR010140">
    <property type="entry name" value="Histidinol_P_phosphatase_HisJ"/>
</dbReference>
<evidence type="ECO:0000256" key="4">
    <source>
        <dbReference type="ARBA" id="ARBA00022605"/>
    </source>
</evidence>
<organism evidence="9">
    <name type="scientific">Arcella intermedia</name>
    <dbReference type="NCBI Taxonomy" id="1963864"/>
    <lineage>
        <taxon>Eukaryota</taxon>
        <taxon>Amoebozoa</taxon>
        <taxon>Tubulinea</taxon>
        <taxon>Elardia</taxon>
        <taxon>Arcellinida</taxon>
        <taxon>Sphaerothecina</taxon>
        <taxon>Arcellidae</taxon>
        <taxon>Arcella</taxon>
    </lineage>
</organism>
<dbReference type="CDD" id="cd12110">
    <property type="entry name" value="PHP_HisPPase_Hisj_like"/>
    <property type="match status" value="1"/>
</dbReference>
<evidence type="ECO:0000256" key="7">
    <source>
        <dbReference type="ARBA" id="ARBA00049158"/>
    </source>
</evidence>
<keyword evidence="5" id="KW-0378">Hydrolase</keyword>
<evidence type="ECO:0000313" key="9">
    <source>
        <dbReference type="EMBL" id="NDV34637.1"/>
    </source>
</evidence>
<evidence type="ECO:0000256" key="5">
    <source>
        <dbReference type="ARBA" id="ARBA00022801"/>
    </source>
</evidence>
<sequence>MLFSFHSHSGSYCNHAQGTLREVIQKAISKGFTHLGLTEHMPRYNAKHLYPEEAHLSIQNLEDLYDNFVVEAKQLQVEYWDKIKLFIGLETEWIDEDYERRIKQLIEKHSLDYVVGSCHHVKEFPFDFSADPYNDAVKDLGSLENMYLSYFDAQYELLKSVKPLVVGHFDLIRIYSKDFEITPSVWVKIKRNVDFVISYGGIFELNSRAWKKGINGTYPGADVIKYILACDGKFTLSDDSHGPADVGMFYEKLPTFLQDNNITTLWYLDRDHLQQPIQLKSLHLSQLNLK</sequence>
<dbReference type="UniPathway" id="UPA00031">
    <property type="reaction ID" value="UER00013"/>
</dbReference>
<comment type="pathway">
    <text evidence="1">Amino-acid biosynthesis; L-histidine biosynthesis; L-histidine from 5-phospho-alpha-D-ribose 1-diphosphate: step 8/9.</text>
</comment>
<evidence type="ECO:0000256" key="1">
    <source>
        <dbReference type="ARBA" id="ARBA00004970"/>
    </source>
</evidence>
<evidence type="ECO:0000256" key="3">
    <source>
        <dbReference type="ARBA" id="ARBA00013085"/>
    </source>
</evidence>
<dbReference type="SUPFAM" id="SSF89550">
    <property type="entry name" value="PHP domain-like"/>
    <property type="match status" value="1"/>
</dbReference>
<dbReference type="EMBL" id="GIBP01005668">
    <property type="protein sequence ID" value="NDV34637.1"/>
    <property type="molecule type" value="Transcribed_RNA"/>
</dbReference>
<dbReference type="InterPro" id="IPR004013">
    <property type="entry name" value="PHP_dom"/>
</dbReference>
<keyword evidence="6" id="KW-0368">Histidine biosynthesis</keyword>
<dbReference type="InterPro" id="IPR016195">
    <property type="entry name" value="Pol/histidinol_Pase-like"/>
</dbReference>
<proteinExistence type="inferred from homology"/>
<dbReference type="GO" id="GO:0004401">
    <property type="term" value="F:histidinol-phosphatase activity"/>
    <property type="evidence" value="ECO:0007669"/>
    <property type="project" value="UniProtKB-EC"/>
</dbReference>
<comment type="catalytic activity">
    <reaction evidence="7">
        <text>L-histidinol phosphate + H2O = L-histidinol + phosphate</text>
        <dbReference type="Rhea" id="RHEA:14465"/>
        <dbReference type="ChEBI" id="CHEBI:15377"/>
        <dbReference type="ChEBI" id="CHEBI:43474"/>
        <dbReference type="ChEBI" id="CHEBI:57699"/>
        <dbReference type="ChEBI" id="CHEBI:57980"/>
        <dbReference type="EC" id="3.1.3.15"/>
    </reaction>
</comment>
<dbReference type="Pfam" id="PF02811">
    <property type="entry name" value="PHP"/>
    <property type="match status" value="1"/>
</dbReference>